<feature type="repeat" description="WD" evidence="2">
    <location>
        <begin position="197"/>
        <end position="219"/>
    </location>
</feature>
<dbReference type="STRING" id="56216.A0A1A6H9Q4"/>
<evidence type="ECO:0000313" key="5">
    <source>
        <dbReference type="Proteomes" id="UP000092124"/>
    </source>
</evidence>
<name>A0A1A6H9Q4_NEOLE</name>
<feature type="non-terminal residue" evidence="4">
    <location>
        <position position="325"/>
    </location>
</feature>
<dbReference type="InterPro" id="IPR045162">
    <property type="entry name" value="Vps15-like"/>
</dbReference>
<dbReference type="AlphaFoldDB" id="A0A1A6H9Q4"/>
<dbReference type="GO" id="GO:0045324">
    <property type="term" value="P:late endosome to vacuole transport"/>
    <property type="evidence" value="ECO:0007669"/>
    <property type="project" value="InterPro"/>
</dbReference>
<keyword evidence="2" id="KW-0853">WD repeat</keyword>
<dbReference type="GO" id="GO:0016236">
    <property type="term" value="P:macroautophagy"/>
    <property type="evidence" value="ECO:0007669"/>
    <property type="project" value="InterPro"/>
</dbReference>
<dbReference type="InterPro" id="IPR015943">
    <property type="entry name" value="WD40/YVTN_repeat-like_dom_sf"/>
</dbReference>
<dbReference type="EMBL" id="LZPO01044192">
    <property type="protein sequence ID" value="OBS75026.1"/>
    <property type="molecule type" value="Genomic_DNA"/>
</dbReference>
<proteinExistence type="predicted"/>
<dbReference type="Proteomes" id="UP000092124">
    <property type="component" value="Unassembled WGS sequence"/>
</dbReference>
<dbReference type="OrthoDB" id="242910at2759"/>
<gene>
    <name evidence="4" type="ORF">A6R68_14434</name>
</gene>
<dbReference type="PANTHER" id="PTHR17583:SF0">
    <property type="entry name" value="PHOSPHOINOSITIDE 3-KINASE REGULATORY SUBUNIT 4"/>
    <property type="match status" value="1"/>
</dbReference>
<feature type="compositionally biased region" description="Basic and acidic residues" evidence="3">
    <location>
        <begin position="256"/>
        <end position="267"/>
    </location>
</feature>
<dbReference type="InterPro" id="IPR001680">
    <property type="entry name" value="WD40_rpt"/>
</dbReference>
<feature type="non-terminal residue" evidence="4">
    <location>
        <position position="1"/>
    </location>
</feature>
<dbReference type="SMART" id="SM00320">
    <property type="entry name" value="WD40"/>
    <property type="match status" value="3"/>
</dbReference>
<dbReference type="PROSITE" id="PS50294">
    <property type="entry name" value="WD_REPEATS_REGION"/>
    <property type="match status" value="1"/>
</dbReference>
<dbReference type="GO" id="GO:0034272">
    <property type="term" value="C:phosphatidylinositol 3-kinase complex, class III, type II"/>
    <property type="evidence" value="ECO:0007669"/>
    <property type="project" value="TreeGrafter"/>
</dbReference>
<feature type="region of interest" description="Disordered" evidence="3">
    <location>
        <begin position="248"/>
        <end position="267"/>
    </location>
</feature>
<comment type="caution">
    <text evidence="4">The sequence shown here is derived from an EMBL/GenBank/DDBJ whole genome shotgun (WGS) entry which is preliminary data.</text>
</comment>
<dbReference type="GO" id="GO:0006623">
    <property type="term" value="P:protein targeting to vacuole"/>
    <property type="evidence" value="ECO:0007669"/>
    <property type="project" value="TreeGrafter"/>
</dbReference>
<dbReference type="GO" id="GO:0000166">
    <property type="term" value="F:nucleotide binding"/>
    <property type="evidence" value="ECO:0007669"/>
    <property type="project" value="UniProtKB-KW"/>
</dbReference>
<organism evidence="4 5">
    <name type="scientific">Neotoma lepida</name>
    <name type="common">Desert woodrat</name>
    <dbReference type="NCBI Taxonomy" id="56216"/>
    <lineage>
        <taxon>Eukaryota</taxon>
        <taxon>Metazoa</taxon>
        <taxon>Chordata</taxon>
        <taxon>Craniata</taxon>
        <taxon>Vertebrata</taxon>
        <taxon>Euteleostomi</taxon>
        <taxon>Mammalia</taxon>
        <taxon>Eutheria</taxon>
        <taxon>Euarchontoglires</taxon>
        <taxon>Glires</taxon>
        <taxon>Rodentia</taxon>
        <taxon>Myomorpha</taxon>
        <taxon>Muroidea</taxon>
        <taxon>Cricetidae</taxon>
        <taxon>Neotominae</taxon>
        <taxon>Neotoma</taxon>
    </lineage>
</organism>
<reference evidence="4 5" key="1">
    <citation type="submission" date="2016-06" db="EMBL/GenBank/DDBJ databases">
        <title>The Draft Genome Sequence and Annotation of the Desert Woodrat Neotoma lepida.</title>
        <authorList>
            <person name="Campbell M."/>
            <person name="Oakeson K.F."/>
            <person name="Yandell M."/>
            <person name="Halpert J.R."/>
            <person name="Dearing D."/>
        </authorList>
    </citation>
    <scope>NUCLEOTIDE SEQUENCE [LARGE SCALE GENOMIC DNA]</scope>
    <source>
        <strain evidence="4">417</strain>
        <tissue evidence="4">Liver</tissue>
    </source>
</reference>
<evidence type="ECO:0000256" key="1">
    <source>
        <dbReference type="ARBA" id="ARBA00022741"/>
    </source>
</evidence>
<dbReference type="GO" id="GO:0004674">
    <property type="term" value="F:protein serine/threonine kinase activity"/>
    <property type="evidence" value="ECO:0007669"/>
    <property type="project" value="InterPro"/>
</dbReference>
<protein>
    <submittedName>
        <fullName evidence="4">Uncharacterized protein</fullName>
    </submittedName>
</protein>
<dbReference type="PANTHER" id="PTHR17583">
    <property type="entry name" value="PHOSPHOINOSITIDE 3-KINASE REGULATORY SUBUNIT 4"/>
    <property type="match status" value="1"/>
</dbReference>
<keyword evidence="1" id="KW-0547">Nucleotide-binding</keyword>
<evidence type="ECO:0000256" key="2">
    <source>
        <dbReference type="PROSITE-ProRule" id="PRU00221"/>
    </source>
</evidence>
<evidence type="ECO:0000256" key="3">
    <source>
        <dbReference type="SAM" id="MobiDB-lite"/>
    </source>
</evidence>
<dbReference type="GO" id="GO:0005770">
    <property type="term" value="C:late endosome"/>
    <property type="evidence" value="ECO:0007669"/>
    <property type="project" value="TreeGrafter"/>
</dbReference>
<dbReference type="Gene3D" id="2.130.10.10">
    <property type="entry name" value="YVTN repeat-like/Quinoprotein amine dehydrogenase"/>
    <property type="match status" value="1"/>
</dbReference>
<dbReference type="GO" id="GO:0071561">
    <property type="term" value="C:nucleus-vacuole junction"/>
    <property type="evidence" value="ECO:0007669"/>
    <property type="project" value="TreeGrafter"/>
</dbReference>
<feature type="repeat" description="WD" evidence="2">
    <location>
        <begin position="11"/>
        <end position="52"/>
    </location>
</feature>
<evidence type="ECO:0000313" key="4">
    <source>
        <dbReference type="EMBL" id="OBS75026.1"/>
    </source>
</evidence>
<dbReference type="Pfam" id="PF00400">
    <property type="entry name" value="WD40"/>
    <property type="match status" value="2"/>
</dbReference>
<dbReference type="SUPFAM" id="SSF50978">
    <property type="entry name" value="WD40 repeat-like"/>
    <property type="match status" value="1"/>
</dbReference>
<dbReference type="PROSITE" id="PS50082">
    <property type="entry name" value="WD_REPEATS_2"/>
    <property type="match status" value="2"/>
</dbReference>
<dbReference type="GO" id="GO:0034271">
    <property type="term" value="C:phosphatidylinositol 3-kinase complex, class III, type I"/>
    <property type="evidence" value="ECO:0007669"/>
    <property type="project" value="TreeGrafter"/>
</dbReference>
<dbReference type="InterPro" id="IPR036322">
    <property type="entry name" value="WD40_repeat_dom_sf"/>
</dbReference>
<accession>A0A1A6H9Q4</accession>
<sequence>WRPKGLLVAHLHEHKSAVNRIRVSDEHLLFATCSNDGTVKIWNSQKMEGKTTTTRILDQKEDGCVVDMHHFNSGAQSVLAYATVNGSLVGWDLRSSSNAWTLKHDLKSGLITSFAVDIHQCWLCIARIRRLSMHPLSQSWVIAAVQGNNEVSMWDMETGDRRLTLWASSAPPLSELQPSPHSVHGIYCSPADGNPILLTAGSDMKIRFWDLVSPERSYVVAGSTSSPSVSYYRKIIEGTEVVQEIQNKQKVGPSDDTPRKGPESLPVGHHDIITDIATFQTTQGFIVTASRDGIVKLVKVMDRQFFLCCPCDLDQLLVIHVPDAH</sequence>
<keyword evidence="5" id="KW-1185">Reference proteome</keyword>